<gene>
    <name evidence="1" type="ORF">BDZ94DRAFT_345426</name>
</gene>
<accession>A0A9P5YB48</accession>
<dbReference type="Proteomes" id="UP000807353">
    <property type="component" value="Unassembled WGS sequence"/>
</dbReference>
<organism evidence="1 2">
    <name type="scientific">Collybia nuda</name>
    <dbReference type="NCBI Taxonomy" id="64659"/>
    <lineage>
        <taxon>Eukaryota</taxon>
        <taxon>Fungi</taxon>
        <taxon>Dikarya</taxon>
        <taxon>Basidiomycota</taxon>
        <taxon>Agaricomycotina</taxon>
        <taxon>Agaricomycetes</taxon>
        <taxon>Agaricomycetidae</taxon>
        <taxon>Agaricales</taxon>
        <taxon>Tricholomatineae</taxon>
        <taxon>Clitocybaceae</taxon>
        <taxon>Collybia</taxon>
    </lineage>
</organism>
<comment type="caution">
    <text evidence="1">The sequence shown here is derived from an EMBL/GenBank/DDBJ whole genome shotgun (WGS) entry which is preliminary data.</text>
</comment>
<keyword evidence="2" id="KW-1185">Reference proteome</keyword>
<sequence>MCTVVRHSVPPFPQAGENSRTKFISITIIKSQTSEPLASCCGDNLMVILLSTPPNRLCNVDRTRDHIIKPPTFPISMPVFTCLGAT</sequence>
<evidence type="ECO:0000313" key="1">
    <source>
        <dbReference type="EMBL" id="KAF9465462.1"/>
    </source>
</evidence>
<proteinExistence type="predicted"/>
<protein>
    <submittedName>
        <fullName evidence="1">Uncharacterized protein</fullName>
    </submittedName>
</protein>
<dbReference type="AlphaFoldDB" id="A0A9P5YB48"/>
<name>A0A9P5YB48_9AGAR</name>
<reference evidence="1" key="1">
    <citation type="submission" date="2020-11" db="EMBL/GenBank/DDBJ databases">
        <authorList>
            <consortium name="DOE Joint Genome Institute"/>
            <person name="Ahrendt S."/>
            <person name="Riley R."/>
            <person name="Andreopoulos W."/>
            <person name="Labutti K."/>
            <person name="Pangilinan J."/>
            <person name="Ruiz-Duenas F.J."/>
            <person name="Barrasa J.M."/>
            <person name="Sanchez-Garcia M."/>
            <person name="Camarero S."/>
            <person name="Miyauchi S."/>
            <person name="Serrano A."/>
            <person name="Linde D."/>
            <person name="Babiker R."/>
            <person name="Drula E."/>
            <person name="Ayuso-Fernandez I."/>
            <person name="Pacheco R."/>
            <person name="Padilla G."/>
            <person name="Ferreira P."/>
            <person name="Barriuso J."/>
            <person name="Kellner H."/>
            <person name="Castanera R."/>
            <person name="Alfaro M."/>
            <person name="Ramirez L."/>
            <person name="Pisabarro A.G."/>
            <person name="Kuo A."/>
            <person name="Tritt A."/>
            <person name="Lipzen A."/>
            <person name="He G."/>
            <person name="Yan M."/>
            <person name="Ng V."/>
            <person name="Cullen D."/>
            <person name="Martin F."/>
            <person name="Rosso M.-N."/>
            <person name="Henrissat B."/>
            <person name="Hibbett D."/>
            <person name="Martinez A.T."/>
            <person name="Grigoriev I.V."/>
        </authorList>
    </citation>
    <scope>NUCLEOTIDE SEQUENCE</scope>
    <source>
        <strain evidence="1">CBS 247.69</strain>
    </source>
</reference>
<dbReference type="EMBL" id="MU150247">
    <property type="protein sequence ID" value="KAF9465462.1"/>
    <property type="molecule type" value="Genomic_DNA"/>
</dbReference>
<evidence type="ECO:0000313" key="2">
    <source>
        <dbReference type="Proteomes" id="UP000807353"/>
    </source>
</evidence>